<evidence type="ECO:0000313" key="6">
    <source>
        <dbReference type="Proteomes" id="UP000616885"/>
    </source>
</evidence>
<dbReference type="PANTHER" id="PTHR13504">
    <property type="entry name" value="FIDO DOMAIN-CONTAINING PROTEIN DDB_G0283145"/>
    <property type="match status" value="1"/>
</dbReference>
<dbReference type="InterPro" id="IPR036597">
    <property type="entry name" value="Fido-like_dom_sf"/>
</dbReference>
<proteinExistence type="predicted"/>
<reference evidence="5" key="1">
    <citation type="submission" date="2020-10" db="EMBL/GenBank/DDBJ databases">
        <title>High-Quality Genome Resource of Clonostachys rosea strain S41 by Oxford Nanopore Long-Read Sequencing.</title>
        <authorList>
            <person name="Wang H."/>
        </authorList>
    </citation>
    <scope>NUCLEOTIDE SEQUENCE</scope>
    <source>
        <strain evidence="5">S41</strain>
    </source>
</reference>
<dbReference type="Pfam" id="PF02661">
    <property type="entry name" value="Fic"/>
    <property type="match status" value="1"/>
</dbReference>
<protein>
    <recommendedName>
        <fullName evidence="4">Fido domain-containing protein</fullName>
    </recommendedName>
</protein>
<evidence type="ECO:0000313" key="5">
    <source>
        <dbReference type="EMBL" id="KAF9749130.1"/>
    </source>
</evidence>
<dbReference type="EMBL" id="JADCTT010000008">
    <property type="protein sequence ID" value="KAF9749130.1"/>
    <property type="molecule type" value="Genomic_DNA"/>
</dbReference>
<dbReference type="Gene3D" id="1.10.3290.10">
    <property type="entry name" value="Fido-like domain"/>
    <property type="match status" value="1"/>
</dbReference>
<dbReference type="SUPFAM" id="SSF140931">
    <property type="entry name" value="Fic-like"/>
    <property type="match status" value="1"/>
</dbReference>
<feature type="domain" description="Fido" evidence="4">
    <location>
        <begin position="208"/>
        <end position="363"/>
    </location>
</feature>
<dbReference type="InterPro" id="IPR040198">
    <property type="entry name" value="Fido_containing"/>
</dbReference>
<gene>
    <name evidence="5" type="ORF">IM811_016925</name>
</gene>
<dbReference type="InterPro" id="IPR003812">
    <property type="entry name" value="Fido"/>
</dbReference>
<name>A0A8H7KE64_BIOOC</name>
<keyword evidence="2" id="KW-0547">Nucleotide-binding</keyword>
<dbReference type="PANTHER" id="PTHR13504:SF38">
    <property type="entry name" value="FIDO DOMAIN-CONTAINING PROTEIN"/>
    <property type="match status" value="1"/>
</dbReference>
<evidence type="ECO:0000259" key="4">
    <source>
        <dbReference type="PROSITE" id="PS51459"/>
    </source>
</evidence>
<evidence type="ECO:0000256" key="2">
    <source>
        <dbReference type="PIRSR" id="PIRSR640198-2"/>
    </source>
</evidence>
<dbReference type="AlphaFoldDB" id="A0A8H7KE64"/>
<keyword evidence="2" id="KW-0067">ATP-binding</keyword>
<comment type="caution">
    <text evidence="5">The sequence shown here is derived from an EMBL/GenBank/DDBJ whole genome shotgun (WGS) entry which is preliminary data.</text>
</comment>
<dbReference type="GO" id="GO:0005524">
    <property type="term" value="F:ATP binding"/>
    <property type="evidence" value="ECO:0007669"/>
    <property type="project" value="UniProtKB-KW"/>
</dbReference>
<accession>A0A8H7KE64</accession>
<evidence type="ECO:0000256" key="3">
    <source>
        <dbReference type="SAM" id="MobiDB-lite"/>
    </source>
</evidence>
<dbReference type="Proteomes" id="UP000616885">
    <property type="component" value="Unassembled WGS sequence"/>
</dbReference>
<feature type="region of interest" description="Disordered" evidence="3">
    <location>
        <begin position="1"/>
        <end position="37"/>
    </location>
</feature>
<evidence type="ECO:0000256" key="1">
    <source>
        <dbReference type="PIRSR" id="PIRSR640198-1"/>
    </source>
</evidence>
<feature type="binding site" evidence="2">
    <location>
        <begin position="306"/>
        <end position="313"/>
    </location>
    <ligand>
        <name>ATP</name>
        <dbReference type="ChEBI" id="CHEBI:30616"/>
    </ligand>
</feature>
<dbReference type="PROSITE" id="PS51459">
    <property type="entry name" value="FIDO"/>
    <property type="match status" value="1"/>
</dbReference>
<sequence length="383" mass="43802">MASPPKQSRKPLTDLFSDLKIKPAAAQNRPSSPQKRAMMNTEMRRTISRGWPSASKDSVAPVYMTIHSDGIYCQRADIQQPEELFAKAKNWLEVIQNTPHDEIQDVVTKEIQESMIRAIFGSNQIERAGLNLDITIYLCRKILNGEDVGLITEHDPNYQSALLELYRRDPTLRNLPSQYVLRSRNEVIQHAKAFHFLIHAFVIEKQDLTESLIKETHYILVQGVPITDSDSPNIQPEEYGGIYRTVVVGAGTTNFIVPKFVPTKMKEMCENLKRELEDAERNKVIDPFSTASKYSLEFVQIHPFMDGNGRMCRMILNAILCRYAGVVVPIGEQGEEREEYMQIKRESSQKMEGHGDYATFVLGRATRRIREMKKKLSGKKRKA</sequence>
<organism evidence="5 6">
    <name type="scientific">Bionectria ochroleuca</name>
    <name type="common">Gliocladium roseum</name>
    <dbReference type="NCBI Taxonomy" id="29856"/>
    <lineage>
        <taxon>Eukaryota</taxon>
        <taxon>Fungi</taxon>
        <taxon>Dikarya</taxon>
        <taxon>Ascomycota</taxon>
        <taxon>Pezizomycotina</taxon>
        <taxon>Sordariomycetes</taxon>
        <taxon>Hypocreomycetidae</taxon>
        <taxon>Hypocreales</taxon>
        <taxon>Bionectriaceae</taxon>
        <taxon>Clonostachys</taxon>
    </lineage>
</organism>
<feature type="active site" evidence="1">
    <location>
        <position position="302"/>
    </location>
</feature>